<evidence type="ECO:0000313" key="1">
    <source>
        <dbReference type="EMBL" id="QKQ51028.1"/>
    </source>
</evidence>
<dbReference type="AlphaFoldDB" id="A0A6N0JWS4"/>
<proteinExistence type="predicted"/>
<dbReference type="InterPro" id="IPR021254">
    <property type="entry name" value="DUF2806"/>
</dbReference>
<dbReference type="EMBL" id="CP054569">
    <property type="protein sequence ID" value="QKQ51028.1"/>
    <property type="molecule type" value="Genomic_DNA"/>
</dbReference>
<dbReference type="Proteomes" id="UP000509782">
    <property type="component" value="Chromosome"/>
</dbReference>
<dbReference type="Pfam" id="PF10987">
    <property type="entry name" value="DUF2806"/>
    <property type="match status" value="1"/>
</dbReference>
<gene>
    <name evidence="1" type="ORF">FOC81_31620</name>
</gene>
<reference evidence="1 2" key="1">
    <citation type="submission" date="2020-05" db="EMBL/GenBank/DDBJ databases">
        <title>FDA dAtabase for Regulatory Grade micrObial Sequences (FDA-ARGOS): Supporting development and validation of Infectious Disease Dx tests.</title>
        <authorList>
            <person name="Sproer C."/>
            <person name="Gronow S."/>
            <person name="Severitt S."/>
            <person name="Schroder I."/>
            <person name="Tallon L."/>
            <person name="Sadzewicz L."/>
            <person name="Zhao X."/>
            <person name="Vavikolanu K."/>
            <person name="Mehta A."/>
            <person name="Aluvathingal J."/>
            <person name="Nadendla S."/>
            <person name="Myers T."/>
            <person name="Yan Y."/>
            <person name="Sichtig H."/>
        </authorList>
    </citation>
    <scope>NUCLEOTIDE SEQUENCE [LARGE SCALE GENOMIC DNA]</scope>
    <source>
        <strain evidence="1 2">FDAARGOS_787</strain>
    </source>
</reference>
<organism evidence="1 2">
    <name type="scientific">Achromobacter denitrificans</name>
    <name type="common">Alcaligenes denitrificans</name>
    <dbReference type="NCBI Taxonomy" id="32002"/>
    <lineage>
        <taxon>Bacteria</taxon>
        <taxon>Pseudomonadati</taxon>
        <taxon>Pseudomonadota</taxon>
        <taxon>Betaproteobacteria</taxon>
        <taxon>Burkholderiales</taxon>
        <taxon>Alcaligenaceae</taxon>
        <taxon>Achromobacter</taxon>
    </lineage>
</organism>
<sequence>MSIDVGVNVQANLDPIVQATPKGLSTLLSLLLGKKYIDARRQATLSAAQNAVDAQKILEGKGTFNQESGALVATPDSDDIRELVRAVVQEEEITNLINCTINAANDLSDKQNPDEEEVSKEFLHRWRNEAKFISEETAQAVWGKILSEAIQAPNSISIRTLDVIKSLTREEAEAFREACKYVAFGEYLIDSTVDGTPIPQENYGLLRDAGLIINYQKGFYKTSKWPKTNIEFESGPTEAHYLQVGEVFIYLETGKVDAPPPFASWQLSKAGREMCRIISRELEYDVAALGQALTIKAPELMSHLKHTVYTNVEKGIIDFNTIRAVF</sequence>
<evidence type="ECO:0000313" key="2">
    <source>
        <dbReference type="Proteomes" id="UP000509782"/>
    </source>
</evidence>
<accession>A0A6N0JWS4</accession>
<dbReference type="RefSeq" id="WP_174717411.1">
    <property type="nucleotide sequence ID" value="NZ_CP054569.1"/>
</dbReference>
<protein>
    <submittedName>
        <fullName evidence="1">DUF2806 domain-containing protein</fullName>
    </submittedName>
</protein>
<name>A0A6N0JWS4_ACHDE</name>